<evidence type="ECO:0000259" key="3">
    <source>
        <dbReference type="SMART" id="SM00093"/>
    </source>
</evidence>
<dbReference type="GO" id="GO:0004867">
    <property type="term" value="F:serine-type endopeptidase inhibitor activity"/>
    <property type="evidence" value="ECO:0007669"/>
    <property type="project" value="InterPro"/>
</dbReference>
<gene>
    <name evidence="4" type="ORF">B5F11_04175</name>
</gene>
<dbReference type="GO" id="GO:0005615">
    <property type="term" value="C:extracellular space"/>
    <property type="evidence" value="ECO:0007669"/>
    <property type="project" value="InterPro"/>
</dbReference>
<dbReference type="PANTHER" id="PTHR11461">
    <property type="entry name" value="SERINE PROTEASE INHIBITOR, SERPIN"/>
    <property type="match status" value="1"/>
</dbReference>
<keyword evidence="2" id="KW-0732">Signal</keyword>
<dbReference type="InterPro" id="IPR036186">
    <property type="entry name" value="Serpin_sf"/>
</dbReference>
<dbReference type="PROSITE" id="PS00284">
    <property type="entry name" value="SERPIN"/>
    <property type="match status" value="1"/>
</dbReference>
<feature type="signal peptide" evidence="2">
    <location>
        <begin position="1"/>
        <end position="43"/>
    </location>
</feature>
<dbReference type="InterPro" id="IPR023796">
    <property type="entry name" value="Serpin_dom"/>
</dbReference>
<dbReference type="SUPFAM" id="SSF56574">
    <property type="entry name" value="Serpins"/>
    <property type="match status" value="1"/>
</dbReference>
<dbReference type="Gene3D" id="3.30.497.10">
    <property type="entry name" value="Antithrombin, subunit I, domain 2"/>
    <property type="match status" value="1"/>
</dbReference>
<accession>A0A1Y4N551</accession>
<dbReference type="CDD" id="cd19589">
    <property type="entry name" value="serpin_tengpin-like"/>
    <property type="match status" value="1"/>
</dbReference>
<dbReference type="AlphaFoldDB" id="A0A1Y4N551"/>
<dbReference type="InterPro" id="IPR042185">
    <property type="entry name" value="Serpin_sf_2"/>
</dbReference>
<proteinExistence type="inferred from homology"/>
<dbReference type="Gene3D" id="2.30.39.10">
    <property type="entry name" value="Alpha-1-antitrypsin, domain 1"/>
    <property type="match status" value="1"/>
</dbReference>
<evidence type="ECO:0000313" key="4">
    <source>
        <dbReference type="EMBL" id="OUP70647.1"/>
    </source>
</evidence>
<dbReference type="InterPro" id="IPR042178">
    <property type="entry name" value="Serpin_sf_1"/>
</dbReference>
<reference evidence="5" key="1">
    <citation type="submission" date="2017-04" db="EMBL/GenBank/DDBJ databases">
        <title>Function of individual gut microbiota members based on whole genome sequencing of pure cultures obtained from chicken caecum.</title>
        <authorList>
            <person name="Medvecky M."/>
            <person name="Cejkova D."/>
            <person name="Polansky O."/>
            <person name="Karasova D."/>
            <person name="Kubasova T."/>
            <person name="Cizek A."/>
            <person name="Rychlik I."/>
        </authorList>
    </citation>
    <scope>NUCLEOTIDE SEQUENCE [LARGE SCALE GENOMIC DNA]</scope>
    <source>
        <strain evidence="5">An175</strain>
    </source>
</reference>
<dbReference type="Pfam" id="PF00079">
    <property type="entry name" value="Serpin"/>
    <property type="match status" value="1"/>
</dbReference>
<dbReference type="InterPro" id="IPR023795">
    <property type="entry name" value="Serpin_CS"/>
</dbReference>
<comment type="similarity">
    <text evidence="1">Belongs to the serpin family.</text>
</comment>
<dbReference type="SMART" id="SM00093">
    <property type="entry name" value="SERPIN"/>
    <property type="match status" value="1"/>
</dbReference>
<feature type="chain" id="PRO_5013345674" description="Serpin domain-containing protein" evidence="2">
    <location>
        <begin position="44"/>
        <end position="420"/>
    </location>
</feature>
<comment type="caution">
    <text evidence="4">The sequence shown here is derived from an EMBL/GenBank/DDBJ whole genome shotgun (WGS) entry which is preliminary data.</text>
</comment>
<name>A0A1Y4N551_9FIRM</name>
<dbReference type="EMBL" id="NFKP01000003">
    <property type="protein sequence ID" value="OUP70647.1"/>
    <property type="molecule type" value="Genomic_DNA"/>
</dbReference>
<organism evidence="4 5">
    <name type="scientific">Anaerotruncus colihominis</name>
    <dbReference type="NCBI Taxonomy" id="169435"/>
    <lineage>
        <taxon>Bacteria</taxon>
        <taxon>Bacillati</taxon>
        <taxon>Bacillota</taxon>
        <taxon>Clostridia</taxon>
        <taxon>Eubacteriales</taxon>
        <taxon>Oscillospiraceae</taxon>
        <taxon>Anaerotruncus</taxon>
    </lineage>
</organism>
<dbReference type="PANTHER" id="PTHR11461:SF211">
    <property type="entry name" value="GH10112P-RELATED"/>
    <property type="match status" value="1"/>
</dbReference>
<evidence type="ECO:0000313" key="5">
    <source>
        <dbReference type="Proteomes" id="UP000196386"/>
    </source>
</evidence>
<evidence type="ECO:0000256" key="1">
    <source>
        <dbReference type="RuleBase" id="RU000411"/>
    </source>
</evidence>
<protein>
    <recommendedName>
        <fullName evidence="3">Serpin domain-containing protein</fullName>
    </recommendedName>
</protein>
<dbReference type="InterPro" id="IPR000215">
    <property type="entry name" value="Serpin_fam"/>
</dbReference>
<sequence>MRMILTLKQNLYLTRSVSMKEKTRLMAALTAVIMCLSGCSAVAAPIPEPANIDTIPQDTVDSVISVADSLYEDMKQEGENTFISPTSVYLAFGMLYNGAKGETAEQLRSYFGYNSDLAQHNGECKYLYDYLTGIGKDTKLDIANSVWVDSEFSGSLNKDFIDYSQLYFNAKVDAKDFANPDTAVEINQWVSDNTGGMIKQVADQLSRDDLMALFNCIYFNGKWESQFDESDTSDDVFHGSNGDQTVKFMHKQADMDYYEDDQLQSVRLPYKDCNMSMILMLPKENQTIEHPFSSEILEKVTLGYSEQEVALSMPKLNIEYSDNGELMRALKDGGVTNIFNTDADLSGISNSEDLYVHDTVHKTALIVDEEGTEASAVTGAIIRSMSLLLTPEVNFNRPFYLVIVDNDSGIPIFCGNIAKF</sequence>
<evidence type="ECO:0000256" key="2">
    <source>
        <dbReference type="SAM" id="SignalP"/>
    </source>
</evidence>
<dbReference type="Proteomes" id="UP000196386">
    <property type="component" value="Unassembled WGS sequence"/>
</dbReference>
<feature type="domain" description="Serpin" evidence="3">
    <location>
        <begin position="68"/>
        <end position="420"/>
    </location>
</feature>